<dbReference type="InterPro" id="IPR050188">
    <property type="entry name" value="RluA_PseudoU_synthase"/>
</dbReference>
<evidence type="ECO:0000256" key="3">
    <source>
        <dbReference type="ARBA" id="ARBA00033164"/>
    </source>
</evidence>
<dbReference type="PANTHER" id="PTHR21600:SF89">
    <property type="entry name" value="RIBOSOMAL LARGE SUBUNIT PSEUDOURIDINE SYNTHASE A"/>
    <property type="match status" value="1"/>
</dbReference>
<dbReference type="Pfam" id="PF00849">
    <property type="entry name" value="PseudoU_synth_2"/>
    <property type="match status" value="1"/>
</dbReference>
<protein>
    <recommendedName>
        <fullName evidence="2">RNA pseudouridylate synthase</fullName>
    </recommendedName>
    <alternativeName>
        <fullName evidence="3">RNA-uridine isomerase</fullName>
    </alternativeName>
</protein>
<dbReference type="CDD" id="cd02869">
    <property type="entry name" value="PseudoU_synth_RluA_like"/>
    <property type="match status" value="1"/>
</dbReference>
<dbReference type="RefSeq" id="WP_069965557.1">
    <property type="nucleotide sequence ID" value="NZ_CM124774.1"/>
</dbReference>
<dbReference type="SUPFAM" id="SSF55120">
    <property type="entry name" value="Pseudouridine synthase"/>
    <property type="match status" value="1"/>
</dbReference>
<dbReference type="PANTHER" id="PTHR21600">
    <property type="entry name" value="MITOCHONDRIAL RNA PSEUDOURIDINE SYNTHASE"/>
    <property type="match status" value="1"/>
</dbReference>
<dbReference type="PROSITE" id="PS01129">
    <property type="entry name" value="PSI_RLU"/>
    <property type="match status" value="1"/>
</dbReference>
<dbReference type="EMBL" id="MJGC01000025">
    <property type="protein sequence ID" value="OEJ76848.1"/>
    <property type="molecule type" value="Genomic_DNA"/>
</dbReference>
<feature type="coiled-coil region" evidence="4">
    <location>
        <begin position="208"/>
        <end position="242"/>
    </location>
</feature>
<dbReference type="InterPro" id="IPR006145">
    <property type="entry name" value="PsdUridine_synth_RsuA/RluA"/>
</dbReference>
<keyword evidence="4" id="KW-0175">Coiled coil</keyword>
<reference evidence="6" key="1">
    <citation type="submission" date="2016-09" db="EMBL/GenBank/DDBJ databases">
        <title>Draft genome of thermotolerant cyanobacterium Desertifilum sp. strain IPPAS B-1220.</title>
        <authorList>
            <person name="Sinetova M.A."/>
            <person name="Bolakhan K."/>
            <person name="Zayadan B.K."/>
            <person name="Mironov K.S."/>
            <person name="Ustinova V."/>
            <person name="Kupriyanova E.V."/>
            <person name="Sidorov R.A."/>
            <person name="Skrypnik A.N."/>
            <person name="Gogoleva N.E."/>
            <person name="Gogolev Y.V."/>
            <person name="Los D.A."/>
        </authorList>
    </citation>
    <scope>NUCLEOTIDE SEQUENCE [LARGE SCALE GENOMIC DNA]</scope>
    <source>
        <strain evidence="6">IPPAS B-1220</strain>
    </source>
</reference>
<dbReference type="STRING" id="1781255.BH720_02405"/>
<name>A0A1E5QQB5_9CYAN</name>
<feature type="domain" description="Pseudouridine synthase RsuA/RluA-like" evidence="5">
    <location>
        <begin position="343"/>
        <end position="489"/>
    </location>
</feature>
<evidence type="ECO:0000256" key="1">
    <source>
        <dbReference type="ARBA" id="ARBA00000073"/>
    </source>
</evidence>
<evidence type="ECO:0000256" key="4">
    <source>
        <dbReference type="SAM" id="Coils"/>
    </source>
</evidence>
<dbReference type="GO" id="GO:0140098">
    <property type="term" value="F:catalytic activity, acting on RNA"/>
    <property type="evidence" value="ECO:0007669"/>
    <property type="project" value="UniProtKB-ARBA"/>
</dbReference>
<dbReference type="GO" id="GO:0000455">
    <property type="term" value="P:enzyme-directed rRNA pseudouridine synthesis"/>
    <property type="evidence" value="ECO:0007669"/>
    <property type="project" value="TreeGrafter"/>
</dbReference>
<gene>
    <name evidence="6" type="ORF">BH720_02405</name>
</gene>
<proteinExistence type="predicted"/>
<comment type="caution">
    <text evidence="6">The sequence shown here is derived from an EMBL/GenBank/DDBJ whole genome shotgun (WGS) entry which is preliminary data.</text>
</comment>
<dbReference type="InterPro" id="IPR006224">
    <property type="entry name" value="PsdUridine_synth_RluA-like_CS"/>
</dbReference>
<dbReference type="Gene3D" id="3.30.2350.10">
    <property type="entry name" value="Pseudouridine synthase"/>
    <property type="match status" value="1"/>
</dbReference>
<dbReference type="GO" id="GO:0003723">
    <property type="term" value="F:RNA binding"/>
    <property type="evidence" value="ECO:0007669"/>
    <property type="project" value="InterPro"/>
</dbReference>
<comment type="catalytic activity">
    <reaction evidence="1">
        <text>a uridine in RNA = a pseudouridine in RNA</text>
        <dbReference type="Rhea" id="RHEA:48348"/>
        <dbReference type="Rhea" id="RHEA-COMP:12068"/>
        <dbReference type="Rhea" id="RHEA-COMP:12069"/>
        <dbReference type="ChEBI" id="CHEBI:65314"/>
        <dbReference type="ChEBI" id="CHEBI:65315"/>
    </reaction>
</comment>
<sequence length="539" mass="61266">MLQPLSDFLAHPPALSGSTVRYEYQGKCPQTGEPLRLPRTAEVEAIALGLMRQLDQDPAYAREGKMYGVLLVELPNGEKQVLRAFSGLLFSQSMVRGWVPPIPGRDRLRFAETQTLAKLNAIKDELLHLQQLPERQDYQNHLQEFEQRFSQLRDRISQHKRQRQAERQILHQTLTGEALLTALEALNQESRLEGIEQRHLKRDRDRILQPLQAKIQASDRRISELKQQRKTLSRRLQNQMHAAYSLTNFLGQSLSLNQLSPTLPTGTGDCCAPKLLHYAATHQLKPLAMAEFWWGPSKADKIQGEFYGACVERCQPIMGFLLAGLSSQADRLEIPIVYEDEWLIVVNKPTGILSVPGREFTPNVLSHLRQRLPDGENLIAVHRLDRDTSGLLMLARHLNVYRQLSQQFQQRQVQKRYEALLSGCLEAERGIISLPLWGDPQNRPYQTVDEKRGKPSVTEFQAIATQDNCTRIELKPITGRSHQLRVHCADPRGLGIPILGDRLYGCGEDASRLHLHAKALTFEHPDLGKAIELRSPVPF</sequence>
<dbReference type="AlphaFoldDB" id="A0A1E5QQB5"/>
<organism evidence="6">
    <name type="scientific">Desertifilum tharense IPPAS B-1220</name>
    <dbReference type="NCBI Taxonomy" id="1781255"/>
    <lineage>
        <taxon>Bacteria</taxon>
        <taxon>Bacillati</taxon>
        <taxon>Cyanobacteriota</taxon>
        <taxon>Cyanophyceae</taxon>
        <taxon>Desertifilales</taxon>
        <taxon>Desertifilaceae</taxon>
        <taxon>Desertifilum</taxon>
    </lineage>
</organism>
<evidence type="ECO:0000259" key="5">
    <source>
        <dbReference type="Pfam" id="PF00849"/>
    </source>
</evidence>
<dbReference type="GO" id="GO:0009982">
    <property type="term" value="F:pseudouridine synthase activity"/>
    <property type="evidence" value="ECO:0007669"/>
    <property type="project" value="InterPro"/>
</dbReference>
<dbReference type="OrthoDB" id="9807829at2"/>
<dbReference type="InterPro" id="IPR020103">
    <property type="entry name" value="PsdUridine_synth_cat_dom_sf"/>
</dbReference>
<evidence type="ECO:0000256" key="2">
    <source>
        <dbReference type="ARBA" id="ARBA00031870"/>
    </source>
</evidence>
<evidence type="ECO:0000313" key="6">
    <source>
        <dbReference type="EMBL" id="OEJ76848.1"/>
    </source>
</evidence>
<feature type="coiled-coil region" evidence="4">
    <location>
        <begin position="135"/>
        <end position="162"/>
    </location>
</feature>
<accession>A0A1E5QQB5</accession>